<feature type="transmembrane region" description="Helical" evidence="2">
    <location>
        <begin position="159"/>
        <end position="178"/>
    </location>
</feature>
<evidence type="ECO:0000256" key="2">
    <source>
        <dbReference type="SAM" id="Phobius"/>
    </source>
</evidence>
<evidence type="ECO:0000313" key="3">
    <source>
        <dbReference type="EMBL" id="KAK1757669.1"/>
    </source>
</evidence>
<evidence type="ECO:0008006" key="5">
    <source>
        <dbReference type="Google" id="ProtNLM"/>
    </source>
</evidence>
<dbReference type="AlphaFoldDB" id="A0AAJ0BIA7"/>
<dbReference type="SUPFAM" id="SSF53474">
    <property type="entry name" value="alpha/beta-Hydrolases"/>
    <property type="match status" value="1"/>
</dbReference>
<name>A0AAJ0BIA7_9PEZI</name>
<dbReference type="Pfam" id="PF10329">
    <property type="entry name" value="DUF2417"/>
    <property type="match status" value="1"/>
</dbReference>
<feature type="transmembrane region" description="Helical" evidence="2">
    <location>
        <begin position="210"/>
        <end position="233"/>
    </location>
</feature>
<dbReference type="InterPro" id="IPR029058">
    <property type="entry name" value="AB_hydrolase_fold"/>
</dbReference>
<feature type="transmembrane region" description="Helical" evidence="2">
    <location>
        <begin position="69"/>
        <end position="91"/>
    </location>
</feature>
<feature type="transmembrane region" description="Helical" evidence="2">
    <location>
        <begin position="132"/>
        <end position="153"/>
    </location>
</feature>
<feature type="transmembrane region" description="Helical" evidence="2">
    <location>
        <begin position="103"/>
        <end position="125"/>
    </location>
</feature>
<dbReference type="EMBL" id="MU839830">
    <property type="protein sequence ID" value="KAK1757669.1"/>
    <property type="molecule type" value="Genomic_DNA"/>
</dbReference>
<dbReference type="InterPro" id="IPR019431">
    <property type="entry name" value="DUF2417"/>
</dbReference>
<keyword evidence="2" id="KW-1133">Transmembrane helix</keyword>
<evidence type="ECO:0000313" key="4">
    <source>
        <dbReference type="Proteomes" id="UP001239445"/>
    </source>
</evidence>
<protein>
    <recommendedName>
        <fullName evidence="5">Mitochondrial integral membrane protein</fullName>
    </recommendedName>
</protein>
<keyword evidence="4" id="KW-1185">Reference proteome</keyword>
<gene>
    <name evidence="3" type="ORF">QBC47DRAFT_376666</name>
</gene>
<organism evidence="3 4">
    <name type="scientific">Echria macrotheca</name>
    <dbReference type="NCBI Taxonomy" id="438768"/>
    <lineage>
        <taxon>Eukaryota</taxon>
        <taxon>Fungi</taxon>
        <taxon>Dikarya</taxon>
        <taxon>Ascomycota</taxon>
        <taxon>Pezizomycotina</taxon>
        <taxon>Sordariomycetes</taxon>
        <taxon>Sordariomycetidae</taxon>
        <taxon>Sordariales</taxon>
        <taxon>Schizotheciaceae</taxon>
        <taxon>Echria</taxon>
    </lineage>
</organism>
<sequence length="530" mass="58949">MNKNWPHNGQGGRDSGVEGAPAGRVSEEGRPPDELTRLLPNRLDSTPYLSPDDPAVSPYNLWTVRIVRILTVVLACIAFLWWVLLLVSAFVTPPGLHVRGSPFFAFGYASIALLILVVELLFFAAPSRSARVLSLVSAVLLLADTIIILAVHKTRHEEVWVGVASVAWATLVAVWAIVADRTVQWGKREEEERLTGREETRRTLLEWSEVLLSSLALGLLAVAVFLMTCTLTLRALDARLGPPGERYWVDRDKYQIHLYCHGNKLDAHGNKTTTVLFEGGEDAVEWGLWQFAENALQNGSISRYCFADRPGMAWSDTSPSPLSMSMATDALSETLSRAGEEGPWILASAGIGSLYSRIFSSRHNQEVKAILMIDPLHEDLLSRVGDAGHGFYLWFQGVISPLGLGRILGAIVRGRSAADRIWGRASYQSGSTIFAKLQESLVADSLSKRDVVSSRVIQDRNTPVVVISSGEKIRRDSEWEEKQRDLTHITLNLEDWDIVDKAPHQVWRTFEGREMIERRLRKLVKLAGRG</sequence>
<dbReference type="Gene3D" id="3.40.50.1820">
    <property type="entry name" value="alpha/beta hydrolase"/>
    <property type="match status" value="1"/>
</dbReference>
<comment type="caution">
    <text evidence="3">The sequence shown here is derived from an EMBL/GenBank/DDBJ whole genome shotgun (WGS) entry which is preliminary data.</text>
</comment>
<feature type="region of interest" description="Disordered" evidence="1">
    <location>
        <begin position="1"/>
        <end position="36"/>
    </location>
</feature>
<accession>A0AAJ0BIA7</accession>
<proteinExistence type="predicted"/>
<dbReference type="Proteomes" id="UP001239445">
    <property type="component" value="Unassembled WGS sequence"/>
</dbReference>
<evidence type="ECO:0000256" key="1">
    <source>
        <dbReference type="SAM" id="MobiDB-lite"/>
    </source>
</evidence>
<reference evidence="3" key="1">
    <citation type="submission" date="2023-06" db="EMBL/GenBank/DDBJ databases">
        <title>Genome-scale phylogeny and comparative genomics of the fungal order Sordariales.</title>
        <authorList>
            <consortium name="Lawrence Berkeley National Laboratory"/>
            <person name="Hensen N."/>
            <person name="Bonometti L."/>
            <person name="Westerberg I."/>
            <person name="Brannstrom I.O."/>
            <person name="Guillou S."/>
            <person name="Cros-Aarteil S."/>
            <person name="Calhoun S."/>
            <person name="Haridas S."/>
            <person name="Kuo A."/>
            <person name="Mondo S."/>
            <person name="Pangilinan J."/>
            <person name="Riley R."/>
            <person name="Labutti K."/>
            <person name="Andreopoulos B."/>
            <person name="Lipzen A."/>
            <person name="Chen C."/>
            <person name="Yanf M."/>
            <person name="Daum C."/>
            <person name="Ng V."/>
            <person name="Clum A."/>
            <person name="Steindorff A."/>
            <person name="Ohm R."/>
            <person name="Martin F."/>
            <person name="Silar P."/>
            <person name="Natvig D."/>
            <person name="Lalanne C."/>
            <person name="Gautier V."/>
            <person name="Ament-Velasquez S.L."/>
            <person name="Kruys A."/>
            <person name="Hutchinson M.I."/>
            <person name="Powell A.J."/>
            <person name="Barry K."/>
            <person name="Miller A.N."/>
            <person name="Grigoriev I.V."/>
            <person name="Debuchy R."/>
            <person name="Gladieux P."/>
            <person name="Thoren M.H."/>
            <person name="Johannesson H."/>
        </authorList>
    </citation>
    <scope>NUCLEOTIDE SEQUENCE</scope>
    <source>
        <strain evidence="3">PSN4</strain>
    </source>
</reference>
<feature type="compositionally biased region" description="Basic and acidic residues" evidence="1">
    <location>
        <begin position="25"/>
        <end position="36"/>
    </location>
</feature>
<keyword evidence="2" id="KW-0472">Membrane</keyword>
<keyword evidence="2" id="KW-0812">Transmembrane</keyword>